<dbReference type="EMBL" id="CP042913">
    <property type="protein sequence ID" value="QEG33318.1"/>
    <property type="molecule type" value="Genomic_DNA"/>
</dbReference>
<feature type="domain" description="Retropepsin-like aspartic endopeptidase" evidence="2">
    <location>
        <begin position="185"/>
        <end position="313"/>
    </location>
</feature>
<evidence type="ECO:0000259" key="2">
    <source>
        <dbReference type="Pfam" id="PF05618"/>
    </source>
</evidence>
<dbReference type="SUPFAM" id="SSF50630">
    <property type="entry name" value="Acid proteases"/>
    <property type="match status" value="1"/>
</dbReference>
<reference evidence="3 4" key="1">
    <citation type="submission" date="2019-08" db="EMBL/GenBank/DDBJ databases">
        <title>Deep-cultivation of Planctomycetes and their phenomic and genomic characterization uncovers novel biology.</title>
        <authorList>
            <person name="Wiegand S."/>
            <person name="Jogler M."/>
            <person name="Boedeker C."/>
            <person name="Pinto D."/>
            <person name="Vollmers J."/>
            <person name="Rivas-Marin E."/>
            <person name="Kohn T."/>
            <person name="Peeters S.H."/>
            <person name="Heuer A."/>
            <person name="Rast P."/>
            <person name="Oberbeckmann S."/>
            <person name="Bunk B."/>
            <person name="Jeske O."/>
            <person name="Meyerdierks A."/>
            <person name="Storesund J.E."/>
            <person name="Kallscheuer N."/>
            <person name="Luecker S."/>
            <person name="Lage O.M."/>
            <person name="Pohl T."/>
            <person name="Merkel B.J."/>
            <person name="Hornburger P."/>
            <person name="Mueller R.-W."/>
            <person name="Bruemmer F."/>
            <person name="Labrenz M."/>
            <person name="Spormann A.M."/>
            <person name="Op den Camp H."/>
            <person name="Overmann J."/>
            <person name="Amann R."/>
            <person name="Jetten M.S.M."/>
            <person name="Mascher T."/>
            <person name="Medema M.H."/>
            <person name="Devos D.P."/>
            <person name="Kaster A.-K."/>
            <person name="Ovreas L."/>
            <person name="Rohde M."/>
            <person name="Galperin M.Y."/>
            <person name="Jogler C."/>
        </authorList>
    </citation>
    <scope>NUCLEOTIDE SEQUENCE [LARGE SCALE GENOMIC DNA]</scope>
    <source>
        <strain evidence="3 4">Pr1d</strain>
    </source>
</reference>
<feature type="region of interest" description="Disordered" evidence="1">
    <location>
        <begin position="35"/>
        <end position="174"/>
    </location>
</feature>
<dbReference type="Pfam" id="PF05618">
    <property type="entry name" value="Zn_protease"/>
    <property type="match status" value="1"/>
</dbReference>
<protein>
    <recommendedName>
        <fullName evidence="2">Retropepsin-like aspartic endopeptidase domain-containing protein</fullName>
    </recommendedName>
</protein>
<feature type="compositionally biased region" description="Basic and acidic residues" evidence="1">
    <location>
        <begin position="60"/>
        <end position="75"/>
    </location>
</feature>
<keyword evidence="4" id="KW-1185">Reference proteome</keyword>
<evidence type="ECO:0000313" key="4">
    <source>
        <dbReference type="Proteomes" id="UP000323917"/>
    </source>
</evidence>
<feature type="compositionally biased region" description="Low complexity" evidence="1">
    <location>
        <begin position="41"/>
        <end position="59"/>
    </location>
</feature>
<dbReference type="PANTHER" id="PTHR38037">
    <property type="entry name" value="ZN_PROTEASE DOMAIN-CONTAINING PROTEIN"/>
    <property type="match status" value="1"/>
</dbReference>
<feature type="compositionally biased region" description="Acidic residues" evidence="1">
    <location>
        <begin position="145"/>
        <end position="170"/>
    </location>
</feature>
<dbReference type="InterPro" id="IPR021109">
    <property type="entry name" value="Peptidase_aspartic_dom_sf"/>
</dbReference>
<sequence>MQCLPLQRFGLMVLALLLANGVVLLDMRHAVCATEEESTSEESQSSTEETEPSAEASEPSAKEAEPAAKETKSDEPESEPEEPPEKKASSKKASQKSEEAEPDSDKESDKEAETSDEKASDEEKKKQEVENEKAKAEEAAGAEVEVVDDSEEEEPEETIEEEPPVVEETEKETPKVDKRVIGATATIMEKKSELLFRARVDSGAKSCSLHIEDMKIENESDNMADNIGKVVRFNIKNGNKESHWLEAKIAGYVIIKTSNASDDRKRRYKVPLTFRYKDFEKTVLVTLNNRQHMEFPLLLGRNFLKGDFVVDVEVENND</sequence>
<accession>A0A5B9Q2S1</accession>
<organism evidence="3 4">
    <name type="scientific">Bythopirellula goksoeyrii</name>
    <dbReference type="NCBI Taxonomy" id="1400387"/>
    <lineage>
        <taxon>Bacteria</taxon>
        <taxon>Pseudomonadati</taxon>
        <taxon>Planctomycetota</taxon>
        <taxon>Planctomycetia</taxon>
        <taxon>Pirellulales</taxon>
        <taxon>Lacipirellulaceae</taxon>
        <taxon>Bythopirellula</taxon>
    </lineage>
</organism>
<dbReference type="PANTHER" id="PTHR38037:SF2">
    <property type="entry name" value="ATP-DEPENDENT ZINC PROTEASE DOMAIN-CONTAINING PROTEIN-RELATED"/>
    <property type="match status" value="1"/>
</dbReference>
<evidence type="ECO:0000313" key="3">
    <source>
        <dbReference type="EMBL" id="QEG33318.1"/>
    </source>
</evidence>
<feature type="compositionally biased region" description="Basic and acidic residues" evidence="1">
    <location>
        <begin position="95"/>
        <end position="138"/>
    </location>
</feature>
<dbReference type="AlphaFoldDB" id="A0A5B9Q2S1"/>
<gene>
    <name evidence="3" type="ORF">Pr1d_05790</name>
</gene>
<dbReference type="KEGG" id="bgok:Pr1d_05790"/>
<proteinExistence type="predicted"/>
<dbReference type="Gene3D" id="2.40.70.10">
    <property type="entry name" value="Acid Proteases"/>
    <property type="match status" value="1"/>
</dbReference>
<dbReference type="Proteomes" id="UP000323917">
    <property type="component" value="Chromosome"/>
</dbReference>
<name>A0A5B9Q2S1_9BACT</name>
<evidence type="ECO:0000256" key="1">
    <source>
        <dbReference type="SAM" id="MobiDB-lite"/>
    </source>
</evidence>
<dbReference type="InterPro" id="IPR008503">
    <property type="entry name" value="Asp_endopeptidase"/>
</dbReference>